<dbReference type="InterPro" id="IPR026881">
    <property type="entry name" value="WYL_dom"/>
</dbReference>
<dbReference type="EMBL" id="AP024484">
    <property type="protein sequence ID" value="BCS85445.1"/>
    <property type="molecule type" value="Genomic_DNA"/>
</dbReference>
<proteinExistence type="predicted"/>
<dbReference type="PANTHER" id="PTHR34580">
    <property type="match status" value="1"/>
</dbReference>
<sequence>MKKLGNELTLIQLMTDGNDYTAEDLCNHLGCTRRNLYYYLQFLREYGFGVIRNENYYSLDVNSPFFSNIASSVNFTLQEAVLIHNLADSAEQKNPAVLSVKKKLERYYDLRFFSDSKYQKKQLRNLKDISDAIASRRIVCLQKYSSPHSHTFTDRVVEPFLLFNDNQDVRCYELASGKNKTFKLSRITNVEVYDAPWIHAAEHRKVFTDVFSFSGEELYPVKLLVGQLSYNLMMEEFPISSASFSQKDENHWIVSLDVVSYLGIGRFVLGLYDDIEILEGDGFKDYIKSKIEKMLP</sequence>
<dbReference type="PROSITE" id="PS52050">
    <property type="entry name" value="WYL"/>
    <property type="match status" value="1"/>
</dbReference>
<dbReference type="Pfam" id="PF13280">
    <property type="entry name" value="WYL"/>
    <property type="match status" value="1"/>
</dbReference>
<evidence type="ECO:0000259" key="1">
    <source>
        <dbReference type="Pfam" id="PF13280"/>
    </source>
</evidence>
<dbReference type="RefSeq" id="WP_207153097.1">
    <property type="nucleotide sequence ID" value="NZ_AP024484.1"/>
</dbReference>
<name>A0ABM7NY60_9BACT</name>
<dbReference type="InterPro" id="IPR051534">
    <property type="entry name" value="CBASS_pafABC_assoc_protein"/>
</dbReference>
<organism evidence="2 3">
    <name type="scientific">Prevotella herbatica</name>
    <dbReference type="NCBI Taxonomy" id="2801997"/>
    <lineage>
        <taxon>Bacteria</taxon>
        <taxon>Pseudomonadati</taxon>
        <taxon>Bacteroidota</taxon>
        <taxon>Bacteroidia</taxon>
        <taxon>Bacteroidales</taxon>
        <taxon>Prevotellaceae</taxon>
        <taxon>Prevotella</taxon>
    </lineage>
</organism>
<evidence type="ECO:0000313" key="3">
    <source>
        <dbReference type="Proteomes" id="UP001319045"/>
    </source>
</evidence>
<dbReference type="Proteomes" id="UP001319045">
    <property type="component" value="Chromosome"/>
</dbReference>
<dbReference type="PANTHER" id="PTHR34580:SF1">
    <property type="entry name" value="PROTEIN PAFC"/>
    <property type="match status" value="1"/>
</dbReference>
<feature type="domain" description="WYL" evidence="1">
    <location>
        <begin position="125"/>
        <end position="192"/>
    </location>
</feature>
<evidence type="ECO:0000313" key="2">
    <source>
        <dbReference type="EMBL" id="BCS85445.1"/>
    </source>
</evidence>
<protein>
    <submittedName>
        <fullName evidence="2">WYL domain-containing protein</fullName>
    </submittedName>
</protein>
<keyword evidence="3" id="KW-1185">Reference proteome</keyword>
<gene>
    <name evidence="2" type="ORF">prwr041_13380</name>
</gene>
<accession>A0ABM7NY60</accession>
<reference evidence="2 3" key="1">
    <citation type="journal article" date="2022" name="Int. J. Syst. Evol. Microbiol.">
        <title>Prevotella herbatica sp. nov., a plant polysaccharide-decomposing anaerobic bacterium isolated from a methanogenic reactor.</title>
        <authorList>
            <person name="Uek A."/>
            <person name="Tonouchi A."/>
            <person name="Kaku N."/>
            <person name="Ueki K."/>
        </authorList>
    </citation>
    <scope>NUCLEOTIDE SEQUENCE [LARGE SCALE GENOMIC DNA]</scope>
    <source>
        <strain evidence="2 3">WR041</strain>
    </source>
</reference>